<keyword evidence="6" id="KW-1133">Transmembrane helix</keyword>
<evidence type="ECO:0000259" key="7">
    <source>
        <dbReference type="PROSITE" id="PS50011"/>
    </source>
</evidence>
<dbReference type="PRINTS" id="PR00109">
    <property type="entry name" value="TYRKINASE"/>
</dbReference>
<gene>
    <name evidence="8" type="ORF">M9Y10_022396</name>
</gene>
<feature type="domain" description="Protein kinase" evidence="7">
    <location>
        <begin position="1"/>
        <end position="268"/>
    </location>
</feature>
<evidence type="ECO:0000313" key="9">
    <source>
        <dbReference type="Proteomes" id="UP001470230"/>
    </source>
</evidence>
<dbReference type="SUPFAM" id="SSF56112">
    <property type="entry name" value="Protein kinase-like (PK-like)"/>
    <property type="match status" value="1"/>
</dbReference>
<keyword evidence="6" id="KW-0472">Membrane</keyword>
<keyword evidence="9" id="KW-1185">Reference proteome</keyword>
<dbReference type="Gene3D" id="3.80.10.10">
    <property type="entry name" value="Ribonuclease Inhibitor"/>
    <property type="match status" value="2"/>
</dbReference>
<dbReference type="PROSITE" id="PS00108">
    <property type="entry name" value="PROTEIN_KINASE_ST"/>
    <property type="match status" value="1"/>
</dbReference>
<name>A0ABR2KSH7_9EUKA</name>
<proteinExistence type="predicted"/>
<feature type="transmembrane region" description="Helical" evidence="6">
    <location>
        <begin position="967"/>
        <end position="983"/>
    </location>
</feature>
<sequence>MEMVGRGGFGVVYKVQKNKKKFACKTISCDDDEKKCKMIIDREINILINVNHPTIIKFYGFSFKDTNDDNNISIIMEFAEKGSLATNLDKIQRSSMPEDYTNTSRQIILIGVSRALKYLHDRNIIHRDLKPGNVLLDEFYQPHVTDFGMSKIFEYGDSANQSQNGGTLFYMAPEVIQGEAYDRKADVYSFGILMYEVVTDCKPYSEIMKENGKMNEYSLTNKIVNENLRPKFKGPIKNSIKNLIEQCWSSYPDDRPTFTEIFNKLSKIKIENEEEEDDDENDDFLLEDIDKDRVSDYVSSVTKVTDKIDELDQKIEELERKNKQIEKQKNQLEKNNSKLQNDKESQSTILTKLSHDCEQLSTEKNSLESQIDDLKNYKNQLTVLNEELTRERNQLEIRFHAAITEKNTILAIKEDLAKSKEQLTNSNAELKAENEQIKEEKTQLTIQNEQINNEKEILFNENQHYKKDNENLRKVSISLEREKNYYKDDNEQMKKQIVQLTLENKQLSNTLQKIASAFEGHKINAIASSPDEIYTIKRENEIIKQHINIISFNLLPIHAQQSIISDIIRYTPENKIEHFYFQLNNLLIYLLKQYQFKPIRCLEILNYNEEQLISKMDDDFQIRILSEALEMLFANDVNDSKKFIKILKNFNDVSFLLNYPIISFNEFYDKVLDVKNSYLNECNFTLSIQINKIDLIFKNDENIQNLIFESSIKSIPSNSFEKCSSLTKVFFDDHSILNSIDDFAFYCCKSLTEISFPASLKMIGNSAFKNCSSLTNITIPSSVVKIGKNAFSHCTSLIKVYLPSALEIIDDYVFNGCTSLKRIKILSSVKSIGDYAFCECTSLKTITIPTSVNSIGMFAFRGCSSLSEVSIPSSITEINQSTFAGCESLEELELPLSLTLIDTSAFEDCESLFNINIPPSVLLINRFAFEGCESLEKVNLSSKTKYNKEAFPANTEIIVEGQRLKKYLFLCVIIIILLFYLFFF</sequence>
<organism evidence="8 9">
    <name type="scientific">Tritrichomonas musculus</name>
    <dbReference type="NCBI Taxonomy" id="1915356"/>
    <lineage>
        <taxon>Eukaryota</taxon>
        <taxon>Metamonada</taxon>
        <taxon>Parabasalia</taxon>
        <taxon>Tritrichomonadida</taxon>
        <taxon>Tritrichomonadidae</taxon>
        <taxon>Tritrichomonas</taxon>
    </lineage>
</organism>
<dbReference type="SUPFAM" id="SSF90257">
    <property type="entry name" value="Myosin rod fragments"/>
    <property type="match status" value="1"/>
</dbReference>
<evidence type="ECO:0000256" key="2">
    <source>
        <dbReference type="ARBA" id="ARBA00022741"/>
    </source>
</evidence>
<dbReference type="InterPro" id="IPR008271">
    <property type="entry name" value="Ser/Thr_kinase_AS"/>
</dbReference>
<dbReference type="Proteomes" id="UP001470230">
    <property type="component" value="Unassembled WGS sequence"/>
</dbReference>
<keyword evidence="1" id="KW-0808">Transferase</keyword>
<keyword evidence="1" id="KW-0723">Serine/threonine-protein kinase</keyword>
<dbReference type="InterPro" id="IPR000719">
    <property type="entry name" value="Prot_kinase_dom"/>
</dbReference>
<dbReference type="Gene3D" id="1.10.510.10">
    <property type="entry name" value="Transferase(Phosphotransferase) domain 1"/>
    <property type="match status" value="1"/>
</dbReference>
<evidence type="ECO:0000256" key="1">
    <source>
        <dbReference type="ARBA" id="ARBA00022527"/>
    </source>
</evidence>
<evidence type="ECO:0000256" key="3">
    <source>
        <dbReference type="ARBA" id="ARBA00022840"/>
    </source>
</evidence>
<dbReference type="PROSITE" id="PS00107">
    <property type="entry name" value="PROTEIN_KINASE_ATP"/>
    <property type="match status" value="1"/>
</dbReference>
<dbReference type="InterPro" id="IPR001245">
    <property type="entry name" value="Ser-Thr/Tyr_kinase_cat_dom"/>
</dbReference>
<evidence type="ECO:0000313" key="8">
    <source>
        <dbReference type="EMBL" id="KAK8893966.1"/>
    </source>
</evidence>
<accession>A0ABR2KSH7</accession>
<dbReference type="PANTHER" id="PTHR44329">
    <property type="entry name" value="SERINE/THREONINE-PROTEIN KINASE TNNI3K-RELATED"/>
    <property type="match status" value="1"/>
</dbReference>
<keyword evidence="2 4" id="KW-0547">Nucleotide-binding</keyword>
<dbReference type="SUPFAM" id="SSF52058">
    <property type="entry name" value="L domain-like"/>
    <property type="match status" value="2"/>
</dbReference>
<feature type="binding site" evidence="4">
    <location>
        <position position="25"/>
    </location>
    <ligand>
        <name>ATP</name>
        <dbReference type="ChEBI" id="CHEBI:30616"/>
    </ligand>
</feature>
<dbReference type="InterPro" id="IPR026906">
    <property type="entry name" value="LRR_5"/>
</dbReference>
<evidence type="ECO:0000256" key="6">
    <source>
        <dbReference type="SAM" id="Phobius"/>
    </source>
</evidence>
<dbReference type="InterPro" id="IPR051681">
    <property type="entry name" value="Ser/Thr_Kinases-Pseudokinases"/>
</dbReference>
<keyword evidence="6" id="KW-0812">Transmembrane</keyword>
<evidence type="ECO:0000256" key="4">
    <source>
        <dbReference type="PROSITE-ProRule" id="PRU10141"/>
    </source>
</evidence>
<dbReference type="Pfam" id="PF00069">
    <property type="entry name" value="Pkinase"/>
    <property type="match status" value="1"/>
</dbReference>
<dbReference type="Pfam" id="PF13306">
    <property type="entry name" value="LRR_5"/>
    <property type="match status" value="1"/>
</dbReference>
<dbReference type="EMBL" id="JAPFFF010000003">
    <property type="protein sequence ID" value="KAK8893966.1"/>
    <property type="molecule type" value="Genomic_DNA"/>
</dbReference>
<dbReference type="InterPro" id="IPR011009">
    <property type="entry name" value="Kinase-like_dom_sf"/>
</dbReference>
<dbReference type="InterPro" id="IPR017441">
    <property type="entry name" value="Protein_kinase_ATP_BS"/>
</dbReference>
<comment type="caution">
    <text evidence="8">The sequence shown here is derived from an EMBL/GenBank/DDBJ whole genome shotgun (WGS) entry which is preliminary data.</text>
</comment>
<evidence type="ECO:0000256" key="5">
    <source>
        <dbReference type="SAM" id="MobiDB-lite"/>
    </source>
</evidence>
<dbReference type="InterPro" id="IPR032675">
    <property type="entry name" value="LRR_dom_sf"/>
</dbReference>
<feature type="region of interest" description="Disordered" evidence="5">
    <location>
        <begin position="326"/>
        <end position="345"/>
    </location>
</feature>
<dbReference type="PROSITE" id="PS50011">
    <property type="entry name" value="PROTEIN_KINASE_DOM"/>
    <property type="match status" value="1"/>
</dbReference>
<dbReference type="SMART" id="SM00220">
    <property type="entry name" value="S_TKc"/>
    <property type="match status" value="1"/>
</dbReference>
<keyword evidence="1" id="KW-0418">Kinase</keyword>
<keyword evidence="3 4" id="KW-0067">ATP-binding</keyword>
<protein>
    <recommendedName>
        <fullName evidence="7">Protein kinase domain-containing protein</fullName>
    </recommendedName>
</protein>
<reference evidence="8 9" key="1">
    <citation type="submission" date="2024-04" db="EMBL/GenBank/DDBJ databases">
        <title>Tritrichomonas musculus Genome.</title>
        <authorList>
            <person name="Alves-Ferreira E."/>
            <person name="Grigg M."/>
            <person name="Lorenzi H."/>
            <person name="Galac M."/>
        </authorList>
    </citation>
    <scope>NUCLEOTIDE SEQUENCE [LARGE SCALE GENOMIC DNA]</scope>
    <source>
        <strain evidence="8 9">EAF2021</strain>
    </source>
</reference>